<dbReference type="EMBL" id="JABBNB010000010">
    <property type="protein sequence ID" value="NMO01869.1"/>
    <property type="molecule type" value="Genomic_DNA"/>
</dbReference>
<keyword evidence="2" id="KW-1185">Reference proteome</keyword>
<evidence type="ECO:0008006" key="3">
    <source>
        <dbReference type="Google" id="ProtNLM"/>
    </source>
</evidence>
<protein>
    <recommendedName>
        <fullName evidence="3">Secreted protein</fullName>
    </recommendedName>
</protein>
<dbReference type="AlphaFoldDB" id="A0A848KUG8"/>
<name>A0A848KUG8_9ACTN</name>
<evidence type="ECO:0000313" key="1">
    <source>
        <dbReference type="EMBL" id="NMO01869.1"/>
    </source>
</evidence>
<accession>A0A848KUG8</accession>
<dbReference type="RefSeq" id="WP_170194376.1">
    <property type="nucleotide sequence ID" value="NZ_JABBNB010000010.1"/>
</dbReference>
<comment type="caution">
    <text evidence="1">The sequence shown here is derived from an EMBL/GenBank/DDBJ whole genome shotgun (WGS) entry which is preliminary data.</text>
</comment>
<evidence type="ECO:0000313" key="2">
    <source>
        <dbReference type="Proteomes" id="UP000550729"/>
    </source>
</evidence>
<gene>
    <name evidence="1" type="ORF">HH308_11670</name>
</gene>
<dbReference type="Proteomes" id="UP000550729">
    <property type="component" value="Unassembled WGS sequence"/>
</dbReference>
<sequence>MTVIGPVRGWTSRSSPTVRAVPSYPDGMARWWMRVIVGVIVLAGAGAGAAMPAVADAAWDPIVFDCLGHPVVRPSEIVMTCADANDEILNIRWQSWGAGSANGTGTEHANQCVPDCADGKWAVFPVRLGLSQPVNGAFSLMALTPVATGNTQYLQLRTS</sequence>
<reference evidence="1 2" key="1">
    <citation type="submission" date="2020-04" db="EMBL/GenBank/DDBJ databases">
        <title>Gordonia sp. nov. TBRC 11910.</title>
        <authorList>
            <person name="Suriyachadkun C."/>
        </authorList>
    </citation>
    <scope>NUCLEOTIDE SEQUENCE [LARGE SCALE GENOMIC DNA]</scope>
    <source>
        <strain evidence="1 2">TBRC 11910</strain>
    </source>
</reference>
<organism evidence="1 2">
    <name type="scientific">Gordonia asplenii</name>
    <dbReference type="NCBI Taxonomy" id="2725283"/>
    <lineage>
        <taxon>Bacteria</taxon>
        <taxon>Bacillati</taxon>
        <taxon>Actinomycetota</taxon>
        <taxon>Actinomycetes</taxon>
        <taxon>Mycobacteriales</taxon>
        <taxon>Gordoniaceae</taxon>
        <taxon>Gordonia</taxon>
    </lineage>
</organism>
<proteinExistence type="predicted"/>